<dbReference type="PROSITE" id="PS01224">
    <property type="entry name" value="ARGC"/>
    <property type="match status" value="1"/>
</dbReference>
<keyword evidence="4 7" id="KW-0521">NADP</keyword>
<comment type="pathway">
    <text evidence="1 7">Amino-acid biosynthesis; L-arginine biosynthesis; N(2)-acetyl-L-ornithine from L-glutamate: step 3/4.</text>
</comment>
<evidence type="ECO:0000256" key="6">
    <source>
        <dbReference type="ARBA" id="ARBA00050557"/>
    </source>
</evidence>
<dbReference type="Gene3D" id="3.30.360.10">
    <property type="entry name" value="Dihydrodipicolinate Reductase, domain 2"/>
    <property type="match status" value="1"/>
</dbReference>
<dbReference type="Gene3D" id="3.40.50.720">
    <property type="entry name" value="NAD(P)-binding Rossmann-like Domain"/>
    <property type="match status" value="1"/>
</dbReference>
<dbReference type="UniPathway" id="UPA00068">
    <property type="reaction ID" value="UER00108"/>
</dbReference>
<keyword evidence="5 7" id="KW-0560">Oxidoreductase</keyword>
<dbReference type="InterPro" id="IPR023013">
    <property type="entry name" value="AGPR_AS"/>
</dbReference>
<comment type="subcellular location">
    <subcellularLocation>
        <location evidence="7">Cytoplasm</location>
    </subcellularLocation>
</comment>
<evidence type="ECO:0000256" key="3">
    <source>
        <dbReference type="ARBA" id="ARBA00022605"/>
    </source>
</evidence>
<dbReference type="AlphaFoldDB" id="A0A4V2WNU9"/>
<evidence type="ECO:0000256" key="4">
    <source>
        <dbReference type="ARBA" id="ARBA00022857"/>
    </source>
</evidence>
<name>A0A4V2WNU9_9BACL</name>
<keyword evidence="7" id="KW-0963">Cytoplasm</keyword>
<dbReference type="Pfam" id="PF01118">
    <property type="entry name" value="Semialdhyde_dh"/>
    <property type="match status" value="1"/>
</dbReference>
<dbReference type="GO" id="GO:0006526">
    <property type="term" value="P:L-arginine biosynthetic process"/>
    <property type="evidence" value="ECO:0007669"/>
    <property type="project" value="UniProtKB-UniRule"/>
</dbReference>
<evidence type="ECO:0000256" key="8">
    <source>
        <dbReference type="PROSITE-ProRule" id="PRU10010"/>
    </source>
</evidence>
<sequence>MKNKKTIRAAIVGATGYGGVELIRLLQAHPRVEITSVISSTNPGAEIIQGFPHLTNIMLGTLDAVDPQLIASKADVVFLATPAGVAVELAPQFLQVGLKVIDISGDYRLKSPELYEKWYKRTPADAALLEEAVYGLCEVWGMEVNDTVRLLSNPGCFPTAILLGLIPAVAAGWIDLNTIIIDAKSGVSGAGRGLSLSSHFAEVNENFSAYKLNKHQHIPEIEQALTRVAGKPVVTTLTTHLVPMNRGIMATMYASVAEEARTDADFVNLYNQYYEDRPFVRVRKAGTWPATKHVTGSNYCDIGFAVDERTGRVTIISVIDNVVKGAAGQAIQNLNLMMGWDESTGLMFAPMYP</sequence>
<comment type="function">
    <text evidence="7">Catalyzes the NADPH-dependent reduction of N-acetyl-5-glutamyl phosphate to yield N-acetyl-L-glutamate 5-semialdehyde.</text>
</comment>
<evidence type="ECO:0000259" key="9">
    <source>
        <dbReference type="SMART" id="SM00859"/>
    </source>
</evidence>
<feature type="active site" evidence="7 8">
    <location>
        <position position="156"/>
    </location>
</feature>
<dbReference type="Proteomes" id="UP000295418">
    <property type="component" value="Unassembled WGS sequence"/>
</dbReference>
<dbReference type="EC" id="1.2.1.38" evidence="7"/>
<comment type="catalytic activity">
    <reaction evidence="6 7">
        <text>N-acetyl-L-glutamate 5-semialdehyde + phosphate + NADP(+) = N-acetyl-L-glutamyl 5-phosphate + NADPH + H(+)</text>
        <dbReference type="Rhea" id="RHEA:21588"/>
        <dbReference type="ChEBI" id="CHEBI:15378"/>
        <dbReference type="ChEBI" id="CHEBI:29123"/>
        <dbReference type="ChEBI" id="CHEBI:43474"/>
        <dbReference type="ChEBI" id="CHEBI:57783"/>
        <dbReference type="ChEBI" id="CHEBI:57936"/>
        <dbReference type="ChEBI" id="CHEBI:58349"/>
        <dbReference type="EC" id="1.2.1.38"/>
    </reaction>
</comment>
<dbReference type="InterPro" id="IPR058924">
    <property type="entry name" value="AGPR_dimerisation_dom"/>
</dbReference>
<proteinExistence type="inferred from homology"/>
<evidence type="ECO:0000256" key="1">
    <source>
        <dbReference type="ARBA" id="ARBA00004862"/>
    </source>
</evidence>
<dbReference type="GO" id="GO:0003942">
    <property type="term" value="F:N-acetyl-gamma-glutamyl-phosphate reductase activity"/>
    <property type="evidence" value="ECO:0007669"/>
    <property type="project" value="UniProtKB-UniRule"/>
</dbReference>
<dbReference type="InterPro" id="IPR050085">
    <property type="entry name" value="AGPR"/>
</dbReference>
<gene>
    <name evidence="7" type="primary">argC</name>
    <name evidence="10" type="ORF">E0485_12860</name>
</gene>
<dbReference type="GO" id="GO:0051287">
    <property type="term" value="F:NAD binding"/>
    <property type="evidence" value="ECO:0007669"/>
    <property type="project" value="InterPro"/>
</dbReference>
<dbReference type="RefSeq" id="WP_132418452.1">
    <property type="nucleotide sequence ID" value="NZ_SKFG01000011.1"/>
</dbReference>
<protein>
    <recommendedName>
        <fullName evidence="7">N-acetyl-gamma-glutamyl-phosphate reductase</fullName>
        <shortName evidence="7">AGPR</shortName>
        <ecNumber evidence="7">1.2.1.38</ecNumber>
    </recommendedName>
    <alternativeName>
        <fullName evidence="7">N-acetyl-glutamate semialdehyde dehydrogenase</fullName>
        <shortName evidence="7">NAGSA dehydrogenase</shortName>
    </alternativeName>
</protein>
<reference evidence="10 11" key="1">
    <citation type="submission" date="2019-03" db="EMBL/GenBank/DDBJ databases">
        <authorList>
            <person name="Kim M.K.M."/>
        </authorList>
    </citation>
    <scope>NUCLEOTIDE SEQUENCE [LARGE SCALE GENOMIC DNA]</scope>
    <source>
        <strain evidence="10 11">18JY21-1</strain>
    </source>
</reference>
<evidence type="ECO:0000313" key="11">
    <source>
        <dbReference type="Proteomes" id="UP000295418"/>
    </source>
</evidence>
<dbReference type="InterPro" id="IPR000706">
    <property type="entry name" value="AGPR_type-1"/>
</dbReference>
<evidence type="ECO:0000256" key="2">
    <source>
        <dbReference type="ARBA" id="ARBA00022571"/>
    </source>
</evidence>
<keyword evidence="2 7" id="KW-0055">Arginine biosynthesis</keyword>
<dbReference type="NCBIfam" id="TIGR01850">
    <property type="entry name" value="argC"/>
    <property type="match status" value="1"/>
</dbReference>
<dbReference type="CDD" id="cd17895">
    <property type="entry name" value="AGPR_1_N"/>
    <property type="match status" value="1"/>
</dbReference>
<dbReference type="PANTHER" id="PTHR32338">
    <property type="entry name" value="N-ACETYL-GAMMA-GLUTAMYL-PHOSPHATE REDUCTASE, CHLOROPLASTIC-RELATED-RELATED"/>
    <property type="match status" value="1"/>
</dbReference>
<dbReference type="FunFam" id="3.30.360.10:FF:000014">
    <property type="entry name" value="N-acetyl-gamma-glutamyl-phosphate reductase"/>
    <property type="match status" value="1"/>
</dbReference>
<evidence type="ECO:0000256" key="7">
    <source>
        <dbReference type="HAMAP-Rule" id="MF_00150"/>
    </source>
</evidence>
<dbReference type="EMBL" id="SKFG01000011">
    <property type="protein sequence ID" value="TCZ76862.1"/>
    <property type="molecule type" value="Genomic_DNA"/>
</dbReference>
<keyword evidence="3 7" id="KW-0028">Amino-acid biosynthesis</keyword>
<keyword evidence="11" id="KW-1185">Reference proteome</keyword>
<dbReference type="SUPFAM" id="SSF55347">
    <property type="entry name" value="Glyceraldehyde-3-phosphate dehydrogenase-like, C-terminal domain"/>
    <property type="match status" value="1"/>
</dbReference>
<organism evidence="10 11">
    <name type="scientific">Paenibacillus albiflavus</name>
    <dbReference type="NCBI Taxonomy" id="2545760"/>
    <lineage>
        <taxon>Bacteria</taxon>
        <taxon>Bacillati</taxon>
        <taxon>Bacillota</taxon>
        <taxon>Bacilli</taxon>
        <taxon>Bacillales</taxon>
        <taxon>Paenibacillaceae</taxon>
        <taxon>Paenibacillus</taxon>
    </lineage>
</organism>
<comment type="caution">
    <text evidence="10">The sequence shown here is derived from an EMBL/GenBank/DDBJ whole genome shotgun (WGS) entry which is preliminary data.</text>
</comment>
<evidence type="ECO:0000313" key="10">
    <source>
        <dbReference type="EMBL" id="TCZ76862.1"/>
    </source>
</evidence>
<accession>A0A4V2WNU9</accession>
<dbReference type="Pfam" id="PF22698">
    <property type="entry name" value="Semialdhyde_dhC_1"/>
    <property type="match status" value="1"/>
</dbReference>
<dbReference type="PANTHER" id="PTHR32338:SF10">
    <property type="entry name" value="N-ACETYL-GAMMA-GLUTAMYL-PHOSPHATE REDUCTASE, CHLOROPLASTIC-RELATED"/>
    <property type="match status" value="1"/>
</dbReference>
<dbReference type="InterPro" id="IPR000534">
    <property type="entry name" value="Semialdehyde_DH_NAD-bd"/>
</dbReference>
<dbReference type="GO" id="GO:0005737">
    <property type="term" value="C:cytoplasm"/>
    <property type="evidence" value="ECO:0007669"/>
    <property type="project" value="UniProtKB-SubCell"/>
</dbReference>
<dbReference type="CDD" id="cd23934">
    <property type="entry name" value="AGPR_1_C"/>
    <property type="match status" value="1"/>
</dbReference>
<dbReference type="SMART" id="SM00859">
    <property type="entry name" value="Semialdhyde_dh"/>
    <property type="match status" value="1"/>
</dbReference>
<dbReference type="InterPro" id="IPR036291">
    <property type="entry name" value="NAD(P)-bd_dom_sf"/>
</dbReference>
<dbReference type="OrthoDB" id="9801289at2"/>
<dbReference type="GO" id="GO:0070401">
    <property type="term" value="F:NADP+ binding"/>
    <property type="evidence" value="ECO:0007669"/>
    <property type="project" value="InterPro"/>
</dbReference>
<dbReference type="HAMAP" id="MF_00150">
    <property type="entry name" value="ArgC_type1"/>
    <property type="match status" value="1"/>
</dbReference>
<comment type="similarity">
    <text evidence="7">Belongs to the NAGSA dehydrogenase family. Type 1 subfamily.</text>
</comment>
<dbReference type="SUPFAM" id="SSF51735">
    <property type="entry name" value="NAD(P)-binding Rossmann-fold domains"/>
    <property type="match status" value="1"/>
</dbReference>
<feature type="domain" description="Semialdehyde dehydrogenase NAD-binding" evidence="9">
    <location>
        <begin position="8"/>
        <end position="147"/>
    </location>
</feature>
<evidence type="ECO:0000256" key="5">
    <source>
        <dbReference type="ARBA" id="ARBA00023002"/>
    </source>
</evidence>